<keyword evidence="2" id="KW-1185">Reference proteome</keyword>
<accession>A0A6S7J8D0</accession>
<sequence>KFDGVSLNKVLLPGPDLMNSLLGILIHFRRERVGVMCALEQMFYSFYVNPEHGDYLRFLWYKDNDPQKQVIEYHMNVHLFRNRPSPAVATFGLRKTAVEGHEKYGEEIKDFVHHNFYVDDGLASLPTAEEAIKLVTSAQNTLALSNLRLHKVVSNSVDVMETLPTEDRAKDLCDLDIRRDTLLPSGLLEFIGTLRTMRLHSKFPHPKSLSLAVESFW</sequence>
<name>A0A6S7J8D0_PARCT</name>
<comment type="caution">
    <text evidence="1">The sequence shown here is derived from an EMBL/GenBank/DDBJ whole genome shotgun (WGS) entry which is preliminary data.</text>
</comment>
<evidence type="ECO:0000313" key="1">
    <source>
        <dbReference type="EMBL" id="CAB4026321.1"/>
    </source>
</evidence>
<dbReference type="EMBL" id="CACRXK020014137">
    <property type="protein sequence ID" value="CAB4026321.1"/>
    <property type="molecule type" value="Genomic_DNA"/>
</dbReference>
<proteinExistence type="predicted"/>
<dbReference type="PANTHER" id="PTHR47331">
    <property type="entry name" value="PHD-TYPE DOMAIN-CONTAINING PROTEIN"/>
    <property type="match status" value="1"/>
</dbReference>
<dbReference type="OrthoDB" id="8046937at2759"/>
<gene>
    <name evidence="1" type="ORF">PACLA_8A025531</name>
</gene>
<dbReference type="Proteomes" id="UP001152795">
    <property type="component" value="Unassembled WGS sequence"/>
</dbReference>
<dbReference type="PANTHER" id="PTHR47331:SF6">
    <property type="entry name" value="DOUBLECORTIN DOMAIN-CONTAINING PROTEIN"/>
    <property type="match status" value="1"/>
</dbReference>
<feature type="non-terminal residue" evidence="1">
    <location>
        <position position="1"/>
    </location>
</feature>
<dbReference type="AlphaFoldDB" id="A0A6S7J8D0"/>
<protein>
    <submittedName>
        <fullName evidence="1">Uncharacterized protein</fullName>
    </submittedName>
</protein>
<reference evidence="1" key="1">
    <citation type="submission" date="2020-04" db="EMBL/GenBank/DDBJ databases">
        <authorList>
            <person name="Alioto T."/>
            <person name="Alioto T."/>
            <person name="Gomez Garrido J."/>
        </authorList>
    </citation>
    <scope>NUCLEOTIDE SEQUENCE</scope>
    <source>
        <strain evidence="1">A484AB</strain>
    </source>
</reference>
<evidence type="ECO:0000313" key="2">
    <source>
        <dbReference type="Proteomes" id="UP001152795"/>
    </source>
</evidence>
<organism evidence="1 2">
    <name type="scientific">Paramuricea clavata</name>
    <name type="common">Red gorgonian</name>
    <name type="synonym">Violescent sea-whip</name>
    <dbReference type="NCBI Taxonomy" id="317549"/>
    <lineage>
        <taxon>Eukaryota</taxon>
        <taxon>Metazoa</taxon>
        <taxon>Cnidaria</taxon>
        <taxon>Anthozoa</taxon>
        <taxon>Octocorallia</taxon>
        <taxon>Malacalcyonacea</taxon>
        <taxon>Plexauridae</taxon>
        <taxon>Paramuricea</taxon>
    </lineage>
</organism>